<evidence type="ECO:0000259" key="13">
    <source>
        <dbReference type="PROSITE" id="PS50089"/>
    </source>
</evidence>
<dbReference type="PROSITE" id="PS50089">
    <property type="entry name" value="ZF_RING_2"/>
    <property type="match status" value="1"/>
</dbReference>
<sequence length="666" mass="72918">MDTAADDDDPRLMELETLAAIFPEIRHSQEAFQQDSTKTSEYIIELELPVEPNKPVTVVFPAASSASSATRATSATGATRDGQAGDEAVSTATFKQAVTAAPEPLDTLLVSHLPPLCVKITLPDGYPLEEAPLMSLTTEPSWLASTALRALEDDGPRLWEEAGRDMVTYTYIDHLQREAEHVFGAMSAEGVLEMDPEHKIAVLDFDLSAKKAAFEKQTFECGICLDPKKGVKCHKMIDCGHVFCLQCLQDFYNDAIKEGSLSTVRCLTPNCAKERAASSAGKAANARTAKSKTLISPSELLQIGLTEETVKRYVKLKYKTELEADKDTIYCPRQWCNGAARSKKHKKPQLDFTQSQGTEEEMTNRDSDHGQASDTDDVNGNDEQTTESINATKKFQSADLLCVCEDCGLAFCGRCLQTWHGEFVRCTPKRNKDELTEEEKASLEYVQLHTSPCPTCNAPAQKTHGCNHMICSRCDSHFCYLCSSWLDPANPYMHYNSQGNGKVTSCYQRLWELEGGDGDDVGLGFIGGREPGGGGGVGVDVDVDAAAAAAAAIALAAEELFQLMPEIEEPVTDESEGEDEEGLPRQLPANPNGNPVAIAREAPLVLRLLEHRPRQEPAPQPQPQPQPRRQPQPQRRQPQPQPHRGQPGGRGRGRGRDRGRGRAREG</sequence>
<evidence type="ECO:0000256" key="4">
    <source>
        <dbReference type="ARBA" id="ARBA00022679"/>
    </source>
</evidence>
<gene>
    <name evidence="16" type="ORF">E4U13_007840</name>
</gene>
<dbReference type="SMART" id="SM00591">
    <property type="entry name" value="RWD"/>
    <property type="match status" value="1"/>
</dbReference>
<comment type="caution">
    <text evidence="16">The sequence shown here is derived from an EMBL/GenBank/DDBJ whole genome shotgun (WGS) entry which is preliminary data.</text>
</comment>
<keyword evidence="9" id="KW-0862">Zinc</keyword>
<evidence type="ECO:0000256" key="3">
    <source>
        <dbReference type="ARBA" id="ARBA00012251"/>
    </source>
</evidence>
<dbReference type="InterPro" id="IPR017907">
    <property type="entry name" value="Znf_RING_CS"/>
</dbReference>
<evidence type="ECO:0000313" key="16">
    <source>
        <dbReference type="EMBL" id="KAG6119271.1"/>
    </source>
</evidence>
<proteinExistence type="inferred from homology"/>
<dbReference type="InterPro" id="IPR013083">
    <property type="entry name" value="Znf_RING/FYVE/PHD"/>
</dbReference>
<evidence type="ECO:0000313" key="17">
    <source>
        <dbReference type="Proteomes" id="UP000732380"/>
    </source>
</evidence>
<dbReference type="EC" id="2.3.2.31" evidence="3"/>
<feature type="compositionally biased region" description="Basic and acidic residues" evidence="12">
    <location>
        <begin position="362"/>
        <end position="371"/>
    </location>
</feature>
<dbReference type="PROSITE" id="PS00518">
    <property type="entry name" value="ZF_RING_1"/>
    <property type="match status" value="1"/>
</dbReference>
<dbReference type="Gene3D" id="3.10.110.10">
    <property type="entry name" value="Ubiquitin Conjugating Enzyme"/>
    <property type="match status" value="1"/>
</dbReference>
<evidence type="ECO:0000256" key="6">
    <source>
        <dbReference type="ARBA" id="ARBA00022737"/>
    </source>
</evidence>
<keyword evidence="5" id="KW-0479">Metal-binding</keyword>
<evidence type="ECO:0000256" key="1">
    <source>
        <dbReference type="ARBA" id="ARBA00001798"/>
    </source>
</evidence>
<feature type="domain" description="RING-type" evidence="15">
    <location>
        <begin position="217"/>
        <end position="510"/>
    </location>
</feature>
<dbReference type="FunFam" id="3.30.40.10:FF:000416">
    <property type="entry name" value="RBR-type E3 ubiquitin transferase"/>
    <property type="match status" value="1"/>
</dbReference>
<feature type="region of interest" description="Disordered" evidence="12">
    <location>
        <begin position="570"/>
        <end position="596"/>
    </location>
</feature>
<dbReference type="InterPro" id="IPR016135">
    <property type="entry name" value="UBQ-conjugating_enzyme/RWD"/>
</dbReference>
<evidence type="ECO:0000256" key="12">
    <source>
        <dbReference type="SAM" id="MobiDB-lite"/>
    </source>
</evidence>
<dbReference type="GO" id="GO:0061630">
    <property type="term" value="F:ubiquitin protein ligase activity"/>
    <property type="evidence" value="ECO:0007669"/>
    <property type="project" value="UniProtKB-EC"/>
</dbReference>
<dbReference type="SUPFAM" id="SSF54495">
    <property type="entry name" value="UBC-like"/>
    <property type="match status" value="1"/>
</dbReference>
<comment type="pathway">
    <text evidence="2">Protein modification; protein ubiquitination.</text>
</comment>
<reference evidence="16 17" key="1">
    <citation type="journal article" date="2020" name="bioRxiv">
        <title>Whole genome comparisons of ergot fungi reveals the divergence and evolution of species within the genus Claviceps are the result of varying mechanisms driving genome evolution and host range expansion.</title>
        <authorList>
            <person name="Wyka S.A."/>
            <person name="Mondo S.J."/>
            <person name="Liu M."/>
            <person name="Dettman J."/>
            <person name="Nalam V."/>
            <person name="Broders K.D."/>
        </authorList>
    </citation>
    <scope>NUCLEOTIDE SEQUENCE [LARGE SCALE GENOMIC DNA]</scope>
    <source>
        <strain evidence="16 17">LM576</strain>
    </source>
</reference>
<evidence type="ECO:0000256" key="8">
    <source>
        <dbReference type="ARBA" id="ARBA00022786"/>
    </source>
</evidence>
<feature type="compositionally biased region" description="Pro residues" evidence="12">
    <location>
        <begin position="616"/>
        <end position="630"/>
    </location>
</feature>
<feature type="compositionally biased region" description="Low complexity" evidence="12">
    <location>
        <begin position="631"/>
        <end position="645"/>
    </location>
</feature>
<keyword evidence="8" id="KW-0833">Ubl conjugation pathway</keyword>
<accession>A0A9P7Q5C9</accession>
<evidence type="ECO:0000259" key="15">
    <source>
        <dbReference type="PROSITE" id="PS51873"/>
    </source>
</evidence>
<feature type="domain" description="RING-type" evidence="13">
    <location>
        <begin position="221"/>
        <end position="266"/>
    </location>
</feature>
<dbReference type="Pfam" id="PF01485">
    <property type="entry name" value="IBR"/>
    <property type="match status" value="1"/>
</dbReference>
<keyword evidence="4" id="KW-0808">Transferase</keyword>
<keyword evidence="17" id="KW-1185">Reference proteome</keyword>
<dbReference type="PROSITE" id="PS51873">
    <property type="entry name" value="TRIAD"/>
    <property type="match status" value="1"/>
</dbReference>
<feature type="region of interest" description="Disordered" evidence="12">
    <location>
        <begin position="608"/>
        <end position="666"/>
    </location>
</feature>
<dbReference type="InterPro" id="IPR047548">
    <property type="entry name" value="Rcat_RBR_RNF14"/>
</dbReference>
<dbReference type="EMBL" id="SRQM01000082">
    <property type="protein sequence ID" value="KAG6119271.1"/>
    <property type="molecule type" value="Genomic_DNA"/>
</dbReference>
<dbReference type="Pfam" id="PF05773">
    <property type="entry name" value="RWD"/>
    <property type="match status" value="1"/>
</dbReference>
<dbReference type="GO" id="GO:0016567">
    <property type="term" value="P:protein ubiquitination"/>
    <property type="evidence" value="ECO:0007669"/>
    <property type="project" value="InterPro"/>
</dbReference>
<dbReference type="Pfam" id="PF22605">
    <property type="entry name" value="IBR_2"/>
    <property type="match status" value="1"/>
</dbReference>
<evidence type="ECO:0000256" key="7">
    <source>
        <dbReference type="ARBA" id="ARBA00022771"/>
    </source>
</evidence>
<dbReference type="InterPro" id="IPR006575">
    <property type="entry name" value="RWD_dom"/>
</dbReference>
<comment type="catalytic activity">
    <reaction evidence="1">
        <text>[E2 ubiquitin-conjugating enzyme]-S-ubiquitinyl-L-cysteine + [acceptor protein]-L-lysine = [E2 ubiquitin-conjugating enzyme]-L-cysteine + [acceptor protein]-N(6)-ubiquitinyl-L-lysine.</text>
        <dbReference type="EC" id="2.3.2.31"/>
    </reaction>
</comment>
<evidence type="ECO:0000256" key="11">
    <source>
        <dbReference type="PROSITE-ProRule" id="PRU00175"/>
    </source>
</evidence>
<dbReference type="CDD" id="cd20354">
    <property type="entry name" value="Rcat_RBR_RNF14"/>
    <property type="match status" value="1"/>
</dbReference>
<dbReference type="GO" id="GO:0008270">
    <property type="term" value="F:zinc ion binding"/>
    <property type="evidence" value="ECO:0007669"/>
    <property type="project" value="UniProtKB-KW"/>
</dbReference>
<evidence type="ECO:0000256" key="2">
    <source>
        <dbReference type="ARBA" id="ARBA00004906"/>
    </source>
</evidence>
<dbReference type="CDD" id="cd23134">
    <property type="entry name" value="RING-HC_ITT1-like"/>
    <property type="match status" value="1"/>
</dbReference>
<dbReference type="Proteomes" id="UP000732380">
    <property type="component" value="Unassembled WGS sequence"/>
</dbReference>
<feature type="domain" description="RWD" evidence="14">
    <location>
        <begin position="13"/>
        <end position="182"/>
    </location>
</feature>
<dbReference type="InterPro" id="IPR002867">
    <property type="entry name" value="IBR_dom"/>
</dbReference>
<evidence type="ECO:0000259" key="14">
    <source>
        <dbReference type="PROSITE" id="PS50908"/>
    </source>
</evidence>
<dbReference type="Gene3D" id="3.30.40.10">
    <property type="entry name" value="Zinc/RING finger domain, C3HC4 (zinc finger)"/>
    <property type="match status" value="1"/>
</dbReference>
<organism evidence="16 17">
    <name type="scientific">Claviceps humidiphila</name>
    <dbReference type="NCBI Taxonomy" id="1294629"/>
    <lineage>
        <taxon>Eukaryota</taxon>
        <taxon>Fungi</taxon>
        <taxon>Dikarya</taxon>
        <taxon>Ascomycota</taxon>
        <taxon>Pezizomycotina</taxon>
        <taxon>Sordariomycetes</taxon>
        <taxon>Hypocreomycetidae</taxon>
        <taxon>Hypocreales</taxon>
        <taxon>Clavicipitaceae</taxon>
        <taxon>Claviceps</taxon>
    </lineage>
</organism>
<evidence type="ECO:0000256" key="9">
    <source>
        <dbReference type="ARBA" id="ARBA00022833"/>
    </source>
</evidence>
<dbReference type="InterPro" id="IPR044066">
    <property type="entry name" value="TRIAD_supradom"/>
</dbReference>
<dbReference type="Gene3D" id="1.20.120.1750">
    <property type="match status" value="1"/>
</dbReference>
<evidence type="ECO:0000256" key="10">
    <source>
        <dbReference type="ARBA" id="ARBA00044508"/>
    </source>
</evidence>
<name>A0A9P7Q5C9_9HYPO</name>
<evidence type="ECO:0000256" key="5">
    <source>
        <dbReference type="ARBA" id="ARBA00022723"/>
    </source>
</evidence>
<dbReference type="InterPro" id="IPR031127">
    <property type="entry name" value="E3_UB_ligase_RBR"/>
</dbReference>
<dbReference type="CDD" id="cd23820">
    <property type="entry name" value="RWD_RNF14"/>
    <property type="match status" value="1"/>
</dbReference>
<dbReference type="PANTHER" id="PTHR11685">
    <property type="entry name" value="RBR FAMILY RING FINGER AND IBR DOMAIN-CONTAINING"/>
    <property type="match status" value="1"/>
</dbReference>
<dbReference type="InterPro" id="IPR001841">
    <property type="entry name" value="Znf_RING"/>
</dbReference>
<dbReference type="AlphaFoldDB" id="A0A9P7Q5C9"/>
<feature type="compositionally biased region" description="Acidic residues" evidence="12">
    <location>
        <begin position="570"/>
        <end position="581"/>
    </location>
</feature>
<dbReference type="InterPro" id="IPR054694">
    <property type="entry name" value="Parkin-like_IBR"/>
</dbReference>
<protein>
    <recommendedName>
        <fullName evidence="3">RBR-type E3 ubiquitin transferase</fullName>
        <ecNumber evidence="3">2.3.2.31</ecNumber>
    </recommendedName>
</protein>
<feature type="compositionally biased region" description="Basic and acidic residues" evidence="12">
    <location>
        <begin position="654"/>
        <end position="666"/>
    </location>
</feature>
<keyword evidence="6" id="KW-0677">Repeat</keyword>
<feature type="region of interest" description="Disordered" evidence="12">
    <location>
        <begin position="346"/>
        <end position="387"/>
    </location>
</feature>
<comment type="similarity">
    <text evidence="10">Belongs to the RBR family. RNF14 subfamily.</text>
</comment>
<dbReference type="SUPFAM" id="SSF57850">
    <property type="entry name" value="RING/U-box"/>
    <property type="match status" value="2"/>
</dbReference>
<dbReference type="PROSITE" id="PS50908">
    <property type="entry name" value="RWD"/>
    <property type="match status" value="1"/>
</dbReference>
<keyword evidence="7 11" id="KW-0863">Zinc-finger</keyword>
<dbReference type="SMART" id="SM00647">
    <property type="entry name" value="IBR"/>
    <property type="match status" value="2"/>
</dbReference>